<keyword evidence="4" id="KW-1185">Reference proteome</keyword>
<name>A0A0H2RK15_9AGAM</name>
<keyword evidence="2" id="KW-1133">Transmembrane helix</keyword>
<dbReference type="InParanoid" id="A0A0H2RK15"/>
<evidence type="ECO:0000256" key="2">
    <source>
        <dbReference type="SAM" id="Phobius"/>
    </source>
</evidence>
<keyword evidence="2" id="KW-0472">Membrane</keyword>
<accession>A0A0H2RK15</accession>
<feature type="region of interest" description="Disordered" evidence="1">
    <location>
        <begin position="494"/>
        <end position="528"/>
    </location>
</feature>
<dbReference type="AlphaFoldDB" id="A0A0H2RK15"/>
<evidence type="ECO:0000256" key="1">
    <source>
        <dbReference type="SAM" id="MobiDB-lite"/>
    </source>
</evidence>
<gene>
    <name evidence="3" type="ORF">SCHPADRAFT_446262</name>
</gene>
<sequence length="705" mass="75402">MRKMVQNQNSTTRRCCSSVLSWFSTSFTGAVFWPHVASWPKPVCGFQDFGSKFIPSRMPSCSLGLWDSIGLFRPTLSRAAFIWEKGRSIMFAIIPGSSAFASICGLTLLSCFIIVRMIMSSASNAETQAESEAIRRNEDSSAHRDGKERIREFQTLARPEATVFTTWTFVTVPLFLVSPFQGLFLGSVKVVLHYGQVEVICNWTLLTILHRPRASITMLDTFSVLTGALVPARTFSTITLAAEGFSVVSIAPAIPAAFSTQPQVPGEAFYRYLVASVNLGRLHCVNSVAARRTAARPRTVMRPVVAAPANSVVTTVKAAPAETSTASWGMLSCFVSVPSASSASDSSLFFVYALPDASIRWSFFSGINGTQGLVSTTVYGELVPEVVQASIGVNTRVRSTLSRSPIDLPQPRVLDSIRGLRSEISFGPFDIFSAISTASVNRFLYRSLAYSMEGHQVRTEDFGFPGASIVSVDSSDSLALSTDAALVISGVSGSLEDSGVGESSITSETDVANSSATSSDGGKDDSDATAYEDADLWIKWLEENELESSASVLLPTLDASKDIVTMGGQELSPAAVVSRDLARLADDDNTYGDYFLVSASASGSGYASNSADLALGGREGSSLNPPVTVFLTSKFKSFSKLSLKSAGKKFGGSIRMGSMKARTKPGEAETQASTPLGTFRKLTKKRPGTTSGRSRPAIPFDMRAD</sequence>
<protein>
    <recommendedName>
        <fullName evidence="5">Transmembrane protein</fullName>
    </recommendedName>
</protein>
<keyword evidence="2" id="KW-0812">Transmembrane</keyword>
<feature type="compositionally biased region" description="Polar residues" evidence="1">
    <location>
        <begin position="501"/>
        <end position="520"/>
    </location>
</feature>
<evidence type="ECO:0000313" key="4">
    <source>
        <dbReference type="Proteomes" id="UP000053477"/>
    </source>
</evidence>
<organism evidence="3 4">
    <name type="scientific">Schizopora paradoxa</name>
    <dbReference type="NCBI Taxonomy" id="27342"/>
    <lineage>
        <taxon>Eukaryota</taxon>
        <taxon>Fungi</taxon>
        <taxon>Dikarya</taxon>
        <taxon>Basidiomycota</taxon>
        <taxon>Agaricomycotina</taxon>
        <taxon>Agaricomycetes</taxon>
        <taxon>Hymenochaetales</taxon>
        <taxon>Schizoporaceae</taxon>
        <taxon>Schizopora</taxon>
    </lineage>
</organism>
<evidence type="ECO:0000313" key="3">
    <source>
        <dbReference type="EMBL" id="KLO11917.1"/>
    </source>
</evidence>
<dbReference type="Proteomes" id="UP000053477">
    <property type="component" value="Unassembled WGS sequence"/>
</dbReference>
<reference evidence="3 4" key="1">
    <citation type="submission" date="2015-04" db="EMBL/GenBank/DDBJ databases">
        <title>Complete genome sequence of Schizopora paradoxa KUC8140, a cosmopolitan wood degrader in East Asia.</title>
        <authorList>
            <consortium name="DOE Joint Genome Institute"/>
            <person name="Min B."/>
            <person name="Park H."/>
            <person name="Jang Y."/>
            <person name="Kim J.-J."/>
            <person name="Kim K.H."/>
            <person name="Pangilinan J."/>
            <person name="Lipzen A."/>
            <person name="Riley R."/>
            <person name="Grigoriev I.V."/>
            <person name="Spatafora J.W."/>
            <person name="Choi I.-G."/>
        </authorList>
    </citation>
    <scope>NUCLEOTIDE SEQUENCE [LARGE SCALE GENOMIC DNA]</scope>
    <source>
        <strain evidence="3 4">KUC8140</strain>
    </source>
</reference>
<evidence type="ECO:0008006" key="5">
    <source>
        <dbReference type="Google" id="ProtNLM"/>
    </source>
</evidence>
<dbReference type="EMBL" id="KQ085989">
    <property type="protein sequence ID" value="KLO11917.1"/>
    <property type="molecule type" value="Genomic_DNA"/>
</dbReference>
<feature type="transmembrane region" description="Helical" evidence="2">
    <location>
        <begin position="89"/>
        <end position="115"/>
    </location>
</feature>
<proteinExistence type="predicted"/>
<feature type="region of interest" description="Disordered" evidence="1">
    <location>
        <begin position="656"/>
        <end position="705"/>
    </location>
</feature>